<name>A0A376B7Y8_9ASCO</name>
<evidence type="ECO:0000256" key="10">
    <source>
        <dbReference type="ARBA" id="ARBA00025276"/>
    </source>
</evidence>
<dbReference type="Pfam" id="PF10443">
    <property type="entry name" value="RNA12"/>
    <property type="match status" value="1"/>
</dbReference>
<dbReference type="Gene3D" id="3.30.70.330">
    <property type="match status" value="1"/>
</dbReference>
<organism evidence="15 16">
    <name type="scientific">Saccharomycodes ludwigii</name>
    <dbReference type="NCBI Taxonomy" id="36035"/>
    <lineage>
        <taxon>Eukaryota</taxon>
        <taxon>Fungi</taxon>
        <taxon>Dikarya</taxon>
        <taxon>Ascomycota</taxon>
        <taxon>Saccharomycotina</taxon>
        <taxon>Saccharomycetes</taxon>
        <taxon>Saccharomycodales</taxon>
        <taxon>Saccharomycodaceae</taxon>
        <taxon>Saccharomycodes</taxon>
    </lineage>
</organism>
<keyword evidence="6" id="KW-0809">Transit peptide</keyword>
<evidence type="ECO:0000256" key="1">
    <source>
        <dbReference type="ARBA" id="ARBA00004434"/>
    </source>
</evidence>
<dbReference type="SUPFAM" id="SSF52540">
    <property type="entry name" value="P-loop containing nucleoside triphosphate hydrolases"/>
    <property type="match status" value="1"/>
</dbReference>
<gene>
    <name evidence="15" type="ORF">SCODWIG_02001</name>
</gene>
<dbReference type="Proteomes" id="UP000262825">
    <property type="component" value="Unassembled WGS sequence"/>
</dbReference>
<feature type="transmembrane region" description="Helical" evidence="11">
    <location>
        <begin position="279"/>
        <end position="299"/>
    </location>
</feature>
<feature type="domain" description="RRM" evidence="13">
    <location>
        <begin position="203"/>
        <end position="257"/>
    </location>
</feature>
<keyword evidence="16" id="KW-1185">Reference proteome</keyword>
<dbReference type="OrthoDB" id="10267654at2759"/>
<dbReference type="InterPro" id="IPR027417">
    <property type="entry name" value="P-loop_NTPase"/>
</dbReference>
<dbReference type="GO" id="GO:0003723">
    <property type="term" value="F:RNA binding"/>
    <property type="evidence" value="ECO:0007669"/>
    <property type="project" value="UniProtKB-UniRule"/>
</dbReference>
<comment type="function">
    <text evidence="10 11">Plays a role in maintaining the mitochondrial genome and in controlling the mtDNA escape. Involved in the regulation of mtDNA nucleotide structure and number. May have a dispensable role in early maturation of pre-rRNA.</text>
</comment>
<evidence type="ECO:0000256" key="3">
    <source>
        <dbReference type="ARBA" id="ARBA00020222"/>
    </source>
</evidence>
<proteinExistence type="inferred from homology"/>
<evidence type="ECO:0000256" key="2">
    <source>
        <dbReference type="ARBA" id="ARBA00010320"/>
    </source>
</evidence>
<evidence type="ECO:0000256" key="9">
    <source>
        <dbReference type="ARBA" id="ARBA00023136"/>
    </source>
</evidence>
<evidence type="ECO:0000259" key="13">
    <source>
        <dbReference type="Pfam" id="PF00076"/>
    </source>
</evidence>
<dbReference type="GO" id="GO:0005743">
    <property type="term" value="C:mitochondrial inner membrane"/>
    <property type="evidence" value="ECO:0007669"/>
    <property type="project" value="UniProtKB-SubCell"/>
</dbReference>
<dbReference type="PANTHER" id="PTHR32198">
    <property type="entry name" value="MITOCHONDRIAL ESCAPE PROTEIN 2"/>
    <property type="match status" value="1"/>
</dbReference>
<keyword evidence="5 11" id="KW-0999">Mitochondrion inner membrane</keyword>
<dbReference type="VEuPathDB" id="FungiDB:SCODWIG_02001"/>
<protein>
    <recommendedName>
        <fullName evidence="3 11">Mitochondrial escape protein 2</fullName>
    </recommendedName>
</protein>
<keyword evidence="11" id="KW-0694">RNA-binding</keyword>
<dbReference type="InterPro" id="IPR035979">
    <property type="entry name" value="RBD_domain_sf"/>
</dbReference>
<evidence type="ECO:0000256" key="12">
    <source>
        <dbReference type="SAM" id="MobiDB-lite"/>
    </source>
</evidence>
<evidence type="ECO:0000256" key="8">
    <source>
        <dbReference type="ARBA" id="ARBA00023128"/>
    </source>
</evidence>
<keyword evidence="8 11" id="KW-0496">Mitochondrion</keyword>
<evidence type="ECO:0000256" key="7">
    <source>
        <dbReference type="ARBA" id="ARBA00022989"/>
    </source>
</evidence>
<dbReference type="AlphaFoldDB" id="A0A376B7Y8"/>
<dbReference type="PANTHER" id="PTHR32198:SF2">
    <property type="entry name" value="MITOCHONDRIAL ESCAPE PROTEIN 2"/>
    <property type="match status" value="1"/>
</dbReference>
<comment type="similarity">
    <text evidence="2 11">Belongs to the YME2 family.</text>
</comment>
<dbReference type="Pfam" id="PF00076">
    <property type="entry name" value="RRM_1"/>
    <property type="match status" value="1"/>
</dbReference>
<keyword evidence="4 11" id="KW-0812">Transmembrane</keyword>
<dbReference type="InterPro" id="IPR012677">
    <property type="entry name" value="Nucleotide-bd_a/b_plait_sf"/>
</dbReference>
<keyword evidence="9 11" id="KW-0472">Membrane</keyword>
<evidence type="ECO:0000313" key="16">
    <source>
        <dbReference type="Proteomes" id="UP000262825"/>
    </source>
</evidence>
<evidence type="ECO:0000256" key="11">
    <source>
        <dbReference type="RuleBase" id="RU367108"/>
    </source>
</evidence>
<evidence type="ECO:0000256" key="4">
    <source>
        <dbReference type="ARBA" id="ARBA00022692"/>
    </source>
</evidence>
<feature type="region of interest" description="Disordered" evidence="12">
    <location>
        <begin position="34"/>
        <end position="58"/>
    </location>
</feature>
<dbReference type="EMBL" id="UFAJ01000306">
    <property type="protein sequence ID" value="SSD60240.1"/>
    <property type="molecule type" value="Genomic_DNA"/>
</dbReference>
<reference evidence="16" key="1">
    <citation type="submission" date="2018-06" db="EMBL/GenBank/DDBJ databases">
        <authorList>
            <person name="Guldener U."/>
        </authorList>
    </citation>
    <scope>NUCLEOTIDE SEQUENCE [LARGE SCALE GENOMIC DNA]</scope>
    <source>
        <strain evidence="16">UTAD17</strain>
    </source>
</reference>
<feature type="domain" description="Mitochondrial escape protein 2 C-terminal" evidence="14">
    <location>
        <begin position="357"/>
        <end position="768"/>
    </location>
</feature>
<dbReference type="InterPro" id="IPR018850">
    <property type="entry name" value="Mt_escape_2_C"/>
</dbReference>
<dbReference type="SUPFAM" id="SSF54928">
    <property type="entry name" value="RNA-binding domain, RBD"/>
    <property type="match status" value="1"/>
</dbReference>
<evidence type="ECO:0000313" key="15">
    <source>
        <dbReference type="EMBL" id="SSD60240.1"/>
    </source>
</evidence>
<evidence type="ECO:0000259" key="14">
    <source>
        <dbReference type="Pfam" id="PF10443"/>
    </source>
</evidence>
<keyword evidence="7 11" id="KW-1133">Transmembrane helix</keyword>
<dbReference type="InterPro" id="IPR000504">
    <property type="entry name" value="RRM_dom"/>
</dbReference>
<accession>A0A376B7Y8</accession>
<evidence type="ECO:0000256" key="5">
    <source>
        <dbReference type="ARBA" id="ARBA00022792"/>
    </source>
</evidence>
<comment type="subcellular location">
    <subcellularLocation>
        <location evidence="1 11">Mitochondrion inner membrane</location>
        <topology evidence="1 11">Single-pass membrane protein</topology>
    </subcellularLocation>
</comment>
<dbReference type="InterPro" id="IPR039627">
    <property type="entry name" value="Yme2_C"/>
</dbReference>
<keyword evidence="11" id="KW-0507">mRNA processing</keyword>
<feature type="compositionally biased region" description="Basic and acidic residues" evidence="12">
    <location>
        <begin position="42"/>
        <end position="54"/>
    </location>
</feature>
<dbReference type="GO" id="GO:0006397">
    <property type="term" value="P:mRNA processing"/>
    <property type="evidence" value="ECO:0007669"/>
    <property type="project" value="UniProtKB-UniRule"/>
</dbReference>
<sequence length="806" mass="92386">MLAIKNNISLTRIIVKNRSARLLLSTQKRFNSDNVSTTQNDIQKKDEEVGESNKTENTGVIHKSKRETLIYFDNIYQRAGSIFNLLQWYDFISLRSTTKSTSQRIMKYANNPANPIHGLELNSLVPMRKDGGCFAKFYIPPNYTLSEVNAKIQSNTELASKGNLLSFITKVTAFPVKGTPWIEDLKRLPKKIIHVKFEGEHIFTEEELYALFRRYGQIVEIIAGGTQQATIIFKSLKGATCAKNCINGLFVNGTTLHIQFDKKGSSTYVRDFFVNHTRIAVPLLFAFISILAVLIFDPIREFMIEQKITHKYSLSKDNYWIKYLARWTNKTMSSFRNFLGSYNSKQQSDVTSLWEERVEQANDLKMWLEENNNTFVIVRGPRGSGKHELVMRYTLKDRNNVLYLDCENLVKTRIDSKFLKNAASQLGYYPIFPWINSIASIVDLGVQGLTGQKSGLSESKEKQFNTMLGTSLMAIRRIALQKYKPTITLEDGTVVSIKEEDYLQQHPEEKPVIVIDRFSNKSEINNFVYKELADWAALLVQMNMAHVVFLTETVSPNQLLSESLPNQVFKNLVLSDASKENSEKYVLERLDEKYQNEKLRKGVETSLAPLGGRMLDLQGFVRRVKSGESPEEALNKMIIQSTEQITQMFLNDKANPLRAAQAWELIELLSENYYVDFDKIVFKPLFKAAPEEALLDLEKQGLITVSRDRGILDKIMPAKPLFKSSFQNLVKDAKVSTVLKTGYYLRVIAFETGRIRKWEEELRLLGKVSDQKMFKSRLEYLSNKIDLSDKVIDNSENEIKKLSQSV</sequence>
<evidence type="ECO:0000256" key="6">
    <source>
        <dbReference type="ARBA" id="ARBA00022946"/>
    </source>
</evidence>